<reference evidence="1 2" key="1">
    <citation type="submission" date="2017-03" db="EMBL/GenBank/DDBJ databases">
        <authorList>
            <person name="Afonso C.L."/>
            <person name="Miller P.J."/>
            <person name="Scott M.A."/>
            <person name="Spackman E."/>
            <person name="Goraichik I."/>
            <person name="Dimitrov K.M."/>
            <person name="Suarez D.L."/>
            <person name="Swayne D.E."/>
        </authorList>
    </citation>
    <scope>NUCLEOTIDE SEQUENCE [LARGE SCALE GENOMIC DNA]</scope>
    <source>
        <strain evidence="1 2">CECT 7639</strain>
    </source>
</reference>
<dbReference type="EMBL" id="FWFO01000006">
    <property type="protein sequence ID" value="SLN71560.1"/>
    <property type="molecule type" value="Genomic_DNA"/>
</dbReference>
<sequence>MVSLVVPCCLKRKLIEYLNADIDGLSTSYRFQFQPQRMELMALYHSTNAVYTVSEEGLISALEQVEAEIDHQPESDSIRTRIMRTCFDGSGASGAWD</sequence>
<dbReference type="Proteomes" id="UP000193077">
    <property type="component" value="Unassembled WGS sequence"/>
</dbReference>
<accession>A0A1Y5TSV9</accession>
<protein>
    <submittedName>
        <fullName evidence="1">Uncharacterized protein</fullName>
    </submittedName>
</protein>
<name>A0A1Y5TSV9_9RHOB</name>
<evidence type="ECO:0000313" key="1">
    <source>
        <dbReference type="EMBL" id="SLN71560.1"/>
    </source>
</evidence>
<gene>
    <name evidence="1" type="ORF">TRL7639_04251</name>
</gene>
<dbReference type="AlphaFoldDB" id="A0A1Y5TSV9"/>
<keyword evidence="2" id="KW-1185">Reference proteome</keyword>
<evidence type="ECO:0000313" key="2">
    <source>
        <dbReference type="Proteomes" id="UP000193077"/>
    </source>
</evidence>
<proteinExistence type="predicted"/>
<organism evidence="1 2">
    <name type="scientific">Falsiruegeria litorea R37</name>
    <dbReference type="NCBI Taxonomy" id="1200284"/>
    <lineage>
        <taxon>Bacteria</taxon>
        <taxon>Pseudomonadati</taxon>
        <taxon>Pseudomonadota</taxon>
        <taxon>Alphaproteobacteria</taxon>
        <taxon>Rhodobacterales</taxon>
        <taxon>Roseobacteraceae</taxon>
        <taxon>Falsiruegeria</taxon>
    </lineage>
</organism>